<accession>A0A0G4L4G4</accession>
<organism evidence="2 3">
    <name type="scientific">Verticillium longisporum</name>
    <name type="common">Verticillium dahliae var. longisporum</name>
    <dbReference type="NCBI Taxonomy" id="100787"/>
    <lineage>
        <taxon>Eukaryota</taxon>
        <taxon>Fungi</taxon>
        <taxon>Dikarya</taxon>
        <taxon>Ascomycota</taxon>
        <taxon>Pezizomycotina</taxon>
        <taxon>Sordariomycetes</taxon>
        <taxon>Hypocreomycetidae</taxon>
        <taxon>Glomerellales</taxon>
        <taxon>Plectosphaerellaceae</taxon>
        <taxon>Verticillium</taxon>
    </lineage>
</organism>
<keyword evidence="3" id="KW-1185">Reference proteome</keyword>
<reference evidence="2 3" key="1">
    <citation type="submission" date="2015-05" db="EMBL/GenBank/DDBJ databases">
        <authorList>
            <person name="Wang D.B."/>
            <person name="Wang M."/>
        </authorList>
    </citation>
    <scope>NUCLEOTIDE SEQUENCE [LARGE SCALE GENOMIC DNA]</scope>
    <source>
        <strain evidence="2">VL1</strain>
    </source>
</reference>
<protein>
    <submittedName>
        <fullName evidence="2">Uncharacterized protein</fullName>
    </submittedName>
</protein>
<keyword evidence="1" id="KW-0472">Membrane</keyword>
<evidence type="ECO:0000313" key="3">
    <source>
        <dbReference type="Proteomes" id="UP000044602"/>
    </source>
</evidence>
<gene>
    <name evidence="2" type="ORF">BN1708_002925</name>
</gene>
<keyword evidence="1" id="KW-0812">Transmembrane</keyword>
<feature type="transmembrane region" description="Helical" evidence="1">
    <location>
        <begin position="20"/>
        <end position="44"/>
    </location>
</feature>
<name>A0A0G4L4G4_VERLO</name>
<evidence type="ECO:0000256" key="1">
    <source>
        <dbReference type="SAM" id="Phobius"/>
    </source>
</evidence>
<proteinExistence type="predicted"/>
<dbReference type="Proteomes" id="UP000044602">
    <property type="component" value="Unassembled WGS sequence"/>
</dbReference>
<dbReference type="PROSITE" id="PS51257">
    <property type="entry name" value="PROKAR_LIPOPROTEIN"/>
    <property type="match status" value="1"/>
</dbReference>
<dbReference type="AlphaFoldDB" id="A0A0G4L4G4"/>
<keyword evidence="1" id="KW-1133">Transmembrane helix</keyword>
<sequence>MRRRVLEKQNPSSVSLQSCFSSLSVFFLSLLRLILSGFAVKWFLFRARLCLPRLPLCLALVKSIQQILEWTCSIVPVRRPLNGDAPASSTLFSMTDKELMKSVLERIGNPDLSVHNRQTCVSTAKLGCWRQKRIRQEDVLTPMPGSKAPYMVERQDATLHLLHLVVFLALREILSTKYVSHLPRLPFCDVGCEPNLVIPVDHVEDTLDVSTLRRSQSGSFDGVHHL</sequence>
<dbReference type="EMBL" id="CVQH01007779">
    <property type="protein sequence ID" value="CRK16670.1"/>
    <property type="molecule type" value="Genomic_DNA"/>
</dbReference>
<evidence type="ECO:0000313" key="2">
    <source>
        <dbReference type="EMBL" id="CRK16670.1"/>
    </source>
</evidence>